<dbReference type="OrthoDB" id="615426at2759"/>
<dbReference type="InterPro" id="IPR043133">
    <property type="entry name" value="GTP-CH-I_C/QueF"/>
</dbReference>
<dbReference type="SUPFAM" id="SSF55620">
    <property type="entry name" value="Tetrahydrobiopterin biosynthesis enzymes-like"/>
    <property type="match status" value="1"/>
</dbReference>
<evidence type="ECO:0000313" key="3">
    <source>
        <dbReference type="Proteomes" id="UP000439903"/>
    </source>
</evidence>
<dbReference type="AlphaFoldDB" id="A0A8H4EFB9"/>
<accession>A0A8H4EFB9</accession>
<reference evidence="2 3" key="1">
    <citation type="journal article" date="2019" name="Environ. Microbiol.">
        <title>At the nexus of three kingdoms: the genome of the mycorrhizal fungus Gigaspora margarita provides insights into plant, endobacterial and fungal interactions.</title>
        <authorList>
            <person name="Venice F."/>
            <person name="Ghignone S."/>
            <person name="Salvioli di Fossalunga A."/>
            <person name="Amselem J."/>
            <person name="Novero M."/>
            <person name="Xianan X."/>
            <person name="Sedzielewska Toro K."/>
            <person name="Morin E."/>
            <person name="Lipzen A."/>
            <person name="Grigoriev I.V."/>
            <person name="Henrissat B."/>
            <person name="Martin F.M."/>
            <person name="Bonfante P."/>
        </authorList>
    </citation>
    <scope>NUCLEOTIDE SEQUENCE [LARGE SCALE GENOMIC DNA]</scope>
    <source>
        <strain evidence="2 3">BEG34</strain>
    </source>
</reference>
<keyword evidence="1" id="KW-0289">Folate biosynthesis</keyword>
<gene>
    <name evidence="2" type="ORF">F8M41_024269</name>
</gene>
<protein>
    <submittedName>
        <fullName evidence="2">Dihydropteroate synthase</fullName>
    </submittedName>
</protein>
<dbReference type="EMBL" id="WTPW01000818">
    <property type="protein sequence ID" value="KAF0477192.1"/>
    <property type="molecule type" value="Genomic_DNA"/>
</dbReference>
<dbReference type="Proteomes" id="UP000439903">
    <property type="component" value="Unassembled WGS sequence"/>
</dbReference>
<name>A0A8H4EFB9_GIGMA</name>
<sequence length="92" mass="10552">MKEFQDKIIVKNLVRNVTGVDSCERVKRQPVLINLVLNKNISKAGEKINFHILLIKEQFPKLSPNLPKDYICDTVEALAEGIYYENLSLSYS</sequence>
<evidence type="ECO:0000256" key="1">
    <source>
        <dbReference type="ARBA" id="ARBA00022909"/>
    </source>
</evidence>
<dbReference type="GO" id="GO:0046656">
    <property type="term" value="P:folic acid biosynthetic process"/>
    <property type="evidence" value="ECO:0007669"/>
    <property type="project" value="UniProtKB-KW"/>
</dbReference>
<organism evidence="2 3">
    <name type="scientific">Gigaspora margarita</name>
    <dbReference type="NCBI Taxonomy" id="4874"/>
    <lineage>
        <taxon>Eukaryota</taxon>
        <taxon>Fungi</taxon>
        <taxon>Fungi incertae sedis</taxon>
        <taxon>Mucoromycota</taxon>
        <taxon>Glomeromycotina</taxon>
        <taxon>Glomeromycetes</taxon>
        <taxon>Diversisporales</taxon>
        <taxon>Gigasporaceae</taxon>
        <taxon>Gigaspora</taxon>
    </lineage>
</organism>
<comment type="caution">
    <text evidence="2">The sequence shown here is derived from an EMBL/GenBank/DDBJ whole genome shotgun (WGS) entry which is preliminary data.</text>
</comment>
<evidence type="ECO:0000313" key="2">
    <source>
        <dbReference type="EMBL" id="KAF0477192.1"/>
    </source>
</evidence>
<keyword evidence="3" id="KW-1185">Reference proteome</keyword>
<proteinExistence type="predicted"/>
<dbReference type="Gene3D" id="3.30.1130.10">
    <property type="match status" value="1"/>
</dbReference>